<dbReference type="Gene3D" id="3.40.50.10240">
    <property type="entry name" value="Thiamin pyrophosphokinase, catalytic domain"/>
    <property type="match status" value="1"/>
</dbReference>
<keyword evidence="3 7" id="KW-0418">Kinase</keyword>
<evidence type="ECO:0000256" key="4">
    <source>
        <dbReference type="ARBA" id="ARBA00022840"/>
    </source>
</evidence>
<keyword evidence="4" id="KW-0067">ATP-binding</keyword>
<evidence type="ECO:0000313" key="8">
    <source>
        <dbReference type="Proteomes" id="UP000240509"/>
    </source>
</evidence>
<dbReference type="SUPFAM" id="SSF63862">
    <property type="entry name" value="Thiamin pyrophosphokinase, substrate-binding domain"/>
    <property type="match status" value="1"/>
</dbReference>
<dbReference type="Proteomes" id="UP000240509">
    <property type="component" value="Unassembled WGS sequence"/>
</dbReference>
<sequence length="214" mass="24165">MKYIIYGGGPAALIPATEDIIERHGRHVRWIGVDRGAFTLAESGISMEKAVGDFDSVSRREWETIKTAVQLPEIYPPEKNETDLELAVDFAEKQKPEQIVIVGGTGGRMDHFLSAVHLMEMSRSYLTIEDKVNRMCSLEAGLHCVSRSSFPYVSFLPATDTVEGLTLKGFRYDLSNRKLTKKSTLCISNEWNYTEAEVSFRTGRLLMVESRDMY</sequence>
<dbReference type="InterPro" id="IPR036371">
    <property type="entry name" value="TPK_B1-bd_sf"/>
</dbReference>
<dbReference type="SMART" id="SM00983">
    <property type="entry name" value="TPK_B1_binding"/>
    <property type="match status" value="1"/>
</dbReference>
<dbReference type="OrthoDB" id="9804377at2"/>
<dbReference type="InterPro" id="IPR007373">
    <property type="entry name" value="Thiamin_PyroPKinase_B1-bd"/>
</dbReference>
<dbReference type="InterPro" id="IPR036759">
    <property type="entry name" value="TPK_catalytic_sf"/>
</dbReference>
<dbReference type="GO" id="GO:0016301">
    <property type="term" value="F:kinase activity"/>
    <property type="evidence" value="ECO:0007669"/>
    <property type="project" value="UniProtKB-KW"/>
</dbReference>
<dbReference type="InterPro" id="IPR007371">
    <property type="entry name" value="TPK_catalytic"/>
</dbReference>
<reference evidence="7 8" key="1">
    <citation type="submission" date="2018-03" db="EMBL/GenBank/DDBJ databases">
        <title>Alkalicoccus saliphilus sp. nov., isolated from a mineral pool.</title>
        <authorList>
            <person name="Zhao B."/>
        </authorList>
    </citation>
    <scope>NUCLEOTIDE SEQUENCE [LARGE SCALE GENOMIC DNA]</scope>
    <source>
        <strain evidence="7 8">6AG</strain>
    </source>
</reference>
<keyword evidence="8" id="KW-1185">Reference proteome</keyword>
<evidence type="ECO:0000259" key="6">
    <source>
        <dbReference type="SMART" id="SM00983"/>
    </source>
</evidence>
<protein>
    <recommendedName>
        <fullName evidence="5">Thiamine diphosphokinase</fullName>
        <ecNumber evidence="5">2.7.6.2</ecNumber>
    </recommendedName>
</protein>
<evidence type="ECO:0000313" key="7">
    <source>
        <dbReference type="EMBL" id="PTL39666.1"/>
    </source>
</evidence>
<evidence type="ECO:0000256" key="2">
    <source>
        <dbReference type="ARBA" id="ARBA00022741"/>
    </source>
</evidence>
<gene>
    <name evidence="7" type="ORF">C6Y45_04940</name>
</gene>
<keyword evidence="1" id="KW-0808">Transferase</keyword>
<dbReference type="NCBIfam" id="TIGR01378">
    <property type="entry name" value="thi_PPkinase"/>
    <property type="match status" value="1"/>
</dbReference>
<dbReference type="PANTHER" id="PTHR41299">
    <property type="entry name" value="THIAMINE PYROPHOSPHOKINASE"/>
    <property type="match status" value="1"/>
</dbReference>
<dbReference type="SUPFAM" id="SSF63999">
    <property type="entry name" value="Thiamin pyrophosphokinase, catalytic domain"/>
    <property type="match status" value="1"/>
</dbReference>
<dbReference type="GO" id="GO:0005524">
    <property type="term" value="F:ATP binding"/>
    <property type="evidence" value="ECO:0007669"/>
    <property type="project" value="UniProtKB-KW"/>
</dbReference>
<evidence type="ECO:0000256" key="3">
    <source>
        <dbReference type="ARBA" id="ARBA00022777"/>
    </source>
</evidence>
<dbReference type="InterPro" id="IPR006282">
    <property type="entry name" value="Thi_PPkinase"/>
</dbReference>
<dbReference type="EMBL" id="PZJJ01000005">
    <property type="protein sequence ID" value="PTL39666.1"/>
    <property type="molecule type" value="Genomic_DNA"/>
</dbReference>
<dbReference type="CDD" id="cd07995">
    <property type="entry name" value="TPK"/>
    <property type="match status" value="1"/>
</dbReference>
<dbReference type="GO" id="GO:0006772">
    <property type="term" value="P:thiamine metabolic process"/>
    <property type="evidence" value="ECO:0007669"/>
    <property type="project" value="UniProtKB-UniRule"/>
</dbReference>
<name>A0A2T4U8E4_9BACI</name>
<evidence type="ECO:0000256" key="1">
    <source>
        <dbReference type="ARBA" id="ARBA00022679"/>
    </source>
</evidence>
<accession>A0A2T4U8E4</accession>
<evidence type="ECO:0000256" key="5">
    <source>
        <dbReference type="NCBIfam" id="TIGR01378"/>
    </source>
</evidence>
<dbReference type="EC" id="2.7.6.2" evidence="5"/>
<dbReference type="Pfam" id="PF04265">
    <property type="entry name" value="TPK_B1_binding"/>
    <property type="match status" value="1"/>
</dbReference>
<dbReference type="GO" id="GO:0009229">
    <property type="term" value="P:thiamine diphosphate biosynthetic process"/>
    <property type="evidence" value="ECO:0007669"/>
    <property type="project" value="InterPro"/>
</dbReference>
<organism evidence="7 8">
    <name type="scientific">Alkalicoccus saliphilus</name>
    <dbReference type="NCBI Taxonomy" id="200989"/>
    <lineage>
        <taxon>Bacteria</taxon>
        <taxon>Bacillati</taxon>
        <taxon>Bacillota</taxon>
        <taxon>Bacilli</taxon>
        <taxon>Bacillales</taxon>
        <taxon>Bacillaceae</taxon>
        <taxon>Alkalicoccus</taxon>
    </lineage>
</organism>
<dbReference type="GO" id="GO:0004788">
    <property type="term" value="F:thiamine diphosphokinase activity"/>
    <property type="evidence" value="ECO:0007669"/>
    <property type="project" value="UniProtKB-UniRule"/>
</dbReference>
<dbReference type="AlphaFoldDB" id="A0A2T4U8E4"/>
<dbReference type="Pfam" id="PF04263">
    <property type="entry name" value="TPK_catalytic"/>
    <property type="match status" value="1"/>
</dbReference>
<feature type="domain" description="Thiamin pyrophosphokinase thiamin-binding" evidence="6">
    <location>
        <begin position="141"/>
        <end position="206"/>
    </location>
</feature>
<dbReference type="RefSeq" id="WP_107583923.1">
    <property type="nucleotide sequence ID" value="NZ_PZJJ01000005.1"/>
</dbReference>
<dbReference type="InterPro" id="IPR053149">
    <property type="entry name" value="TPK"/>
</dbReference>
<proteinExistence type="predicted"/>
<keyword evidence="2" id="KW-0547">Nucleotide-binding</keyword>
<dbReference type="GO" id="GO:0030975">
    <property type="term" value="F:thiamine binding"/>
    <property type="evidence" value="ECO:0007669"/>
    <property type="project" value="InterPro"/>
</dbReference>
<comment type="caution">
    <text evidence="7">The sequence shown here is derived from an EMBL/GenBank/DDBJ whole genome shotgun (WGS) entry which is preliminary data.</text>
</comment>
<dbReference type="PANTHER" id="PTHR41299:SF1">
    <property type="entry name" value="THIAMINE PYROPHOSPHOKINASE"/>
    <property type="match status" value="1"/>
</dbReference>